<evidence type="ECO:0008006" key="4">
    <source>
        <dbReference type="Google" id="ProtNLM"/>
    </source>
</evidence>
<protein>
    <recommendedName>
        <fullName evidence="4">Protein PHLOEM PROTEIN 2-LIKE A10</fullName>
    </recommendedName>
</protein>
<sequence>MDLQLIHRGFDFTLRRRKLVLLLAAFGVTGYGAYKVYNLPSVVIKRKKLFKFVETLSKIVEIVSDSAETIGVVSKDLKEFLESDSDEIPNSLKQVAKLSRSREFSESVISVTQGLTIGILRGYKSDSKGRDDGSMGFSDRVVDKLFSTAGSGFASVVVGSFARNLVLAFYSDVKSSGESSGSEAKWVNIVCDEKCRGLIGDCIQMFVSSAVAVYLDKTMDINTYDEIFSGLTNPKHETKVKDFMVSITNGAIETLVKTSHQVMTNSNSYSNSNSKSEGVVEHQPLMRSLFEGGNDSGWVEKVSSTLAVASNRKLVLDVTGRVTFETVRSFLDFLIWKLFDGLKRSVSVFREEVIERGLDVVRYVSAKSTVIVTICLSLCLHVLGGARVLMPA</sequence>
<dbReference type="OrthoDB" id="1641131at2759"/>
<dbReference type="PANTHER" id="PTHR21477:SF12">
    <property type="entry name" value="PROTEIN PHLOEM PROTEIN 2-LIKE A10"/>
    <property type="match status" value="1"/>
</dbReference>
<dbReference type="AlphaFoldDB" id="A0A7J7LZB8"/>
<keyword evidence="1" id="KW-0472">Membrane</keyword>
<proteinExistence type="predicted"/>
<evidence type="ECO:0000313" key="3">
    <source>
        <dbReference type="Proteomes" id="UP000541444"/>
    </source>
</evidence>
<evidence type="ECO:0000256" key="1">
    <source>
        <dbReference type="SAM" id="Phobius"/>
    </source>
</evidence>
<feature type="transmembrane region" description="Helical" evidence="1">
    <location>
        <begin position="20"/>
        <end position="37"/>
    </location>
</feature>
<dbReference type="Proteomes" id="UP000541444">
    <property type="component" value="Unassembled WGS sequence"/>
</dbReference>
<keyword evidence="1" id="KW-0812">Transmembrane</keyword>
<keyword evidence="1" id="KW-1133">Transmembrane helix</keyword>
<dbReference type="EMBL" id="JACGCM010001872">
    <property type="protein sequence ID" value="KAF6147890.1"/>
    <property type="molecule type" value="Genomic_DNA"/>
</dbReference>
<dbReference type="PANTHER" id="PTHR21477">
    <property type="entry name" value="ZGC:172139"/>
    <property type="match status" value="1"/>
</dbReference>
<name>A0A7J7LZB8_9MAGN</name>
<keyword evidence="3" id="KW-1185">Reference proteome</keyword>
<comment type="caution">
    <text evidence="2">The sequence shown here is derived from an EMBL/GenBank/DDBJ whole genome shotgun (WGS) entry which is preliminary data.</text>
</comment>
<organism evidence="2 3">
    <name type="scientific">Kingdonia uniflora</name>
    <dbReference type="NCBI Taxonomy" id="39325"/>
    <lineage>
        <taxon>Eukaryota</taxon>
        <taxon>Viridiplantae</taxon>
        <taxon>Streptophyta</taxon>
        <taxon>Embryophyta</taxon>
        <taxon>Tracheophyta</taxon>
        <taxon>Spermatophyta</taxon>
        <taxon>Magnoliopsida</taxon>
        <taxon>Ranunculales</taxon>
        <taxon>Circaeasteraceae</taxon>
        <taxon>Kingdonia</taxon>
    </lineage>
</organism>
<evidence type="ECO:0000313" key="2">
    <source>
        <dbReference type="EMBL" id="KAF6147890.1"/>
    </source>
</evidence>
<gene>
    <name evidence="2" type="ORF">GIB67_014470</name>
</gene>
<accession>A0A7J7LZB8</accession>
<reference evidence="2 3" key="1">
    <citation type="journal article" date="2020" name="IScience">
        <title>Genome Sequencing of the Endangered Kingdonia uniflora (Circaeasteraceae, Ranunculales) Reveals Potential Mechanisms of Evolutionary Specialization.</title>
        <authorList>
            <person name="Sun Y."/>
            <person name="Deng T."/>
            <person name="Zhang A."/>
            <person name="Moore M.J."/>
            <person name="Landis J.B."/>
            <person name="Lin N."/>
            <person name="Zhang H."/>
            <person name="Zhang X."/>
            <person name="Huang J."/>
            <person name="Zhang X."/>
            <person name="Sun H."/>
            <person name="Wang H."/>
        </authorList>
    </citation>
    <scope>NUCLEOTIDE SEQUENCE [LARGE SCALE GENOMIC DNA]</scope>
    <source>
        <strain evidence="2">TB1705</strain>
        <tissue evidence="2">Leaf</tissue>
    </source>
</reference>
<dbReference type="InterPro" id="IPR019141">
    <property type="entry name" value="DUF2045"/>
</dbReference>